<evidence type="ECO:0000256" key="5">
    <source>
        <dbReference type="ARBA" id="ARBA00022741"/>
    </source>
</evidence>
<dbReference type="Gene3D" id="3.40.50.300">
    <property type="entry name" value="P-loop containing nucleotide triphosphate hydrolases"/>
    <property type="match status" value="2"/>
</dbReference>
<organism evidence="11 12">
    <name type="scientific">Enterocloster bolteae</name>
    <dbReference type="NCBI Taxonomy" id="208479"/>
    <lineage>
        <taxon>Bacteria</taxon>
        <taxon>Bacillati</taxon>
        <taxon>Bacillota</taxon>
        <taxon>Clostridia</taxon>
        <taxon>Lachnospirales</taxon>
        <taxon>Lachnospiraceae</taxon>
        <taxon>Enterocloster</taxon>
    </lineage>
</organism>
<keyword evidence="5" id="KW-0547">Nucleotide-binding</keyword>
<keyword evidence="9" id="KW-0175">Coiled coil</keyword>
<dbReference type="PANTHER" id="PTHR43790:SF4">
    <property type="entry name" value="GUANOSINE IMPORT ATP-BINDING PROTEIN NUPO"/>
    <property type="match status" value="1"/>
</dbReference>
<proteinExistence type="predicted"/>
<evidence type="ECO:0000259" key="10">
    <source>
        <dbReference type="PROSITE" id="PS50893"/>
    </source>
</evidence>
<evidence type="ECO:0000256" key="9">
    <source>
        <dbReference type="SAM" id="Coils"/>
    </source>
</evidence>
<dbReference type="CDD" id="cd03216">
    <property type="entry name" value="ABC_Carb_Monos_I"/>
    <property type="match status" value="1"/>
</dbReference>
<keyword evidence="4" id="KW-0677">Repeat</keyword>
<dbReference type="InterPro" id="IPR003593">
    <property type="entry name" value="AAA+_ATPase"/>
</dbReference>
<dbReference type="Proteomes" id="UP000284543">
    <property type="component" value="Unassembled WGS sequence"/>
</dbReference>
<dbReference type="EMBL" id="QRZM01000010">
    <property type="protein sequence ID" value="RGV73355.1"/>
    <property type="molecule type" value="Genomic_DNA"/>
</dbReference>
<feature type="coiled-coil region" evidence="9">
    <location>
        <begin position="365"/>
        <end position="392"/>
    </location>
</feature>
<dbReference type="InterPro" id="IPR003439">
    <property type="entry name" value="ABC_transporter-like_ATP-bd"/>
</dbReference>
<evidence type="ECO:0000313" key="11">
    <source>
        <dbReference type="EMBL" id="RGV73355.1"/>
    </source>
</evidence>
<name>A0A412Z0I9_9FIRM</name>
<evidence type="ECO:0000256" key="4">
    <source>
        <dbReference type="ARBA" id="ARBA00022737"/>
    </source>
</evidence>
<keyword evidence="8" id="KW-0472">Membrane</keyword>
<gene>
    <name evidence="11" type="ORF">DWW02_21150</name>
</gene>
<comment type="caution">
    <text evidence="11">The sequence shown here is derived from an EMBL/GenBank/DDBJ whole genome shotgun (WGS) entry which is preliminary data.</text>
</comment>
<dbReference type="GO" id="GO:0005524">
    <property type="term" value="F:ATP binding"/>
    <property type="evidence" value="ECO:0007669"/>
    <property type="project" value="UniProtKB-KW"/>
</dbReference>
<dbReference type="RefSeq" id="WP_118019289.1">
    <property type="nucleotide sequence ID" value="NZ_CAUHGS010000007.1"/>
</dbReference>
<dbReference type="InterPro" id="IPR050107">
    <property type="entry name" value="ABC_carbohydrate_import_ATPase"/>
</dbReference>
<dbReference type="Pfam" id="PF00005">
    <property type="entry name" value="ABC_tran"/>
    <property type="match status" value="2"/>
</dbReference>
<dbReference type="AlphaFoldDB" id="A0A412Z0I9"/>
<dbReference type="GO" id="GO:0005886">
    <property type="term" value="C:plasma membrane"/>
    <property type="evidence" value="ECO:0007669"/>
    <property type="project" value="UniProtKB-SubCell"/>
</dbReference>
<keyword evidence="2" id="KW-0813">Transport</keyword>
<comment type="subcellular location">
    <subcellularLocation>
        <location evidence="1">Cell membrane</location>
        <topology evidence="1">Peripheral membrane protein</topology>
    </subcellularLocation>
</comment>
<dbReference type="InterPro" id="IPR027417">
    <property type="entry name" value="P-loop_NTPase"/>
</dbReference>
<dbReference type="GO" id="GO:0016887">
    <property type="term" value="F:ATP hydrolysis activity"/>
    <property type="evidence" value="ECO:0007669"/>
    <property type="project" value="InterPro"/>
</dbReference>
<dbReference type="SUPFAM" id="SSF52540">
    <property type="entry name" value="P-loop containing nucleoside triphosphate hydrolases"/>
    <property type="match status" value="2"/>
</dbReference>
<dbReference type="InterPro" id="IPR017871">
    <property type="entry name" value="ABC_transporter-like_CS"/>
</dbReference>
<keyword evidence="7" id="KW-1278">Translocase</keyword>
<evidence type="ECO:0000256" key="6">
    <source>
        <dbReference type="ARBA" id="ARBA00022840"/>
    </source>
</evidence>
<evidence type="ECO:0000256" key="2">
    <source>
        <dbReference type="ARBA" id="ARBA00022448"/>
    </source>
</evidence>
<dbReference type="CDD" id="cd03215">
    <property type="entry name" value="ABC_Carb_Monos_II"/>
    <property type="match status" value="1"/>
</dbReference>
<keyword evidence="6 11" id="KW-0067">ATP-binding</keyword>
<evidence type="ECO:0000256" key="8">
    <source>
        <dbReference type="ARBA" id="ARBA00023136"/>
    </source>
</evidence>
<dbReference type="PROSITE" id="PS00211">
    <property type="entry name" value="ABC_TRANSPORTER_1"/>
    <property type="match status" value="2"/>
</dbReference>
<dbReference type="SMART" id="SM00382">
    <property type="entry name" value="AAA"/>
    <property type="match status" value="1"/>
</dbReference>
<evidence type="ECO:0000313" key="12">
    <source>
        <dbReference type="Proteomes" id="UP000284543"/>
    </source>
</evidence>
<dbReference type="PROSITE" id="PS50893">
    <property type="entry name" value="ABC_TRANSPORTER_2"/>
    <property type="match status" value="2"/>
</dbReference>
<protein>
    <submittedName>
        <fullName evidence="11">ABC transporter ATP-binding protein</fullName>
    </submittedName>
</protein>
<feature type="domain" description="ABC transporter" evidence="10">
    <location>
        <begin position="4"/>
        <end position="238"/>
    </location>
</feature>
<dbReference type="FunFam" id="3.40.50.300:FF:000127">
    <property type="entry name" value="Ribose import ATP-binding protein RbsA"/>
    <property type="match status" value="1"/>
</dbReference>
<keyword evidence="3" id="KW-1003">Cell membrane</keyword>
<reference evidence="11 12" key="1">
    <citation type="submission" date="2018-08" db="EMBL/GenBank/DDBJ databases">
        <title>A genome reference for cultivated species of the human gut microbiota.</title>
        <authorList>
            <person name="Zou Y."/>
            <person name="Xue W."/>
            <person name="Luo G."/>
        </authorList>
    </citation>
    <scope>NUCLEOTIDE SEQUENCE [LARGE SCALE GENOMIC DNA]</scope>
    <source>
        <strain evidence="11 12">AF14-18</strain>
    </source>
</reference>
<feature type="domain" description="ABC transporter" evidence="10">
    <location>
        <begin position="237"/>
        <end position="495"/>
    </location>
</feature>
<evidence type="ECO:0000256" key="7">
    <source>
        <dbReference type="ARBA" id="ARBA00022967"/>
    </source>
</evidence>
<accession>A0A412Z0I9</accession>
<evidence type="ECO:0000256" key="1">
    <source>
        <dbReference type="ARBA" id="ARBA00004202"/>
    </source>
</evidence>
<sequence>MDAIRMIGIVKCFGPVRANDGIDLIVGQQEIHCLLGENGTGKSTLMNILFGLYHPDAGEIFINEKKAAIANPNDAYALGIGMVHQHFMLVNQLTVLENIILGKESGGLFLNRKESRKKVEELVERFGFRIDLQEKVVNLSVGMKQRVEILKTLYRGADIIILDEPTAVLTPQEVDELFKILRQLKENGKTIIFITHKLNETMSLSDRITVIRKGTVVFRCDTSSTNEKELATQMVGRQVENIVAKRGQKTGQAVLELKGVRLHERAGETVSLKVRAGEILGIAGVDGNGQQELEEMIVGNRRVREGEIFINGIPVQNMAVKDRKAMGLGYIPSDRHKNAMIPSFSITENFLLGYQETPEYCRKGFIDYERLRQDAEKQVEEFEIKVAGVDQEIGQLSGGNQQKVILGREISHDPGLVVVAQPVRGLDIGAIERVHKTLLQLKEQGKAILLISAELSEVMNLSDRIAVFYEGEVSAQFDNGEYTKEEIGLFMAGKKQEVRAHEMEQQ</sequence>
<evidence type="ECO:0000256" key="3">
    <source>
        <dbReference type="ARBA" id="ARBA00022475"/>
    </source>
</evidence>
<dbReference type="PANTHER" id="PTHR43790">
    <property type="entry name" value="CARBOHYDRATE TRANSPORT ATP-BINDING PROTEIN MG119-RELATED"/>
    <property type="match status" value="1"/>
</dbReference>